<dbReference type="GeneID" id="54470478"/>
<dbReference type="EMBL" id="MU001635">
    <property type="protein sequence ID" value="KAF2482877.1"/>
    <property type="molecule type" value="Genomic_DNA"/>
</dbReference>
<keyword evidence="2" id="KW-1185">Reference proteome</keyword>
<reference evidence="1" key="1">
    <citation type="journal article" date="2020" name="Stud. Mycol.">
        <title>101 Dothideomycetes genomes: a test case for predicting lifestyles and emergence of pathogens.</title>
        <authorList>
            <person name="Haridas S."/>
            <person name="Albert R."/>
            <person name="Binder M."/>
            <person name="Bloem J."/>
            <person name="Labutti K."/>
            <person name="Salamov A."/>
            <person name="Andreopoulos B."/>
            <person name="Baker S."/>
            <person name="Barry K."/>
            <person name="Bills G."/>
            <person name="Bluhm B."/>
            <person name="Cannon C."/>
            <person name="Castanera R."/>
            <person name="Culley D."/>
            <person name="Daum C."/>
            <person name="Ezra D."/>
            <person name="Gonzalez J."/>
            <person name="Henrissat B."/>
            <person name="Kuo A."/>
            <person name="Liang C."/>
            <person name="Lipzen A."/>
            <person name="Lutzoni F."/>
            <person name="Magnuson J."/>
            <person name="Mondo S."/>
            <person name="Nolan M."/>
            <person name="Ohm R."/>
            <person name="Pangilinan J."/>
            <person name="Park H.-J."/>
            <person name="Ramirez L."/>
            <person name="Alfaro M."/>
            <person name="Sun H."/>
            <person name="Tritt A."/>
            <person name="Yoshinaga Y."/>
            <person name="Zwiers L.-H."/>
            <person name="Turgeon B."/>
            <person name="Goodwin S."/>
            <person name="Spatafora J."/>
            <person name="Crous P."/>
            <person name="Grigoriev I."/>
        </authorList>
    </citation>
    <scope>NUCLEOTIDE SEQUENCE</scope>
    <source>
        <strain evidence="1">CBS 113389</strain>
    </source>
</reference>
<dbReference type="RefSeq" id="XP_033589447.1">
    <property type="nucleotide sequence ID" value="XM_033729476.1"/>
</dbReference>
<name>A0A6A6PUH7_9PEZI</name>
<dbReference type="Proteomes" id="UP000799767">
    <property type="component" value="Unassembled WGS sequence"/>
</dbReference>
<evidence type="ECO:0000313" key="1">
    <source>
        <dbReference type="EMBL" id="KAF2482877.1"/>
    </source>
</evidence>
<gene>
    <name evidence="1" type="ORF">BDY17DRAFT_136987</name>
</gene>
<accession>A0A6A6PUH7</accession>
<sequence>MSWCRDRRGWRNAASISGMGIEVRCSVQSPGKRCEEQHGDGERFEIRCGETLYDGRFIPCDQFGNTVQPDFQVWSRTCEA</sequence>
<organism evidence="1 2">
    <name type="scientific">Neohortaea acidophila</name>
    <dbReference type="NCBI Taxonomy" id="245834"/>
    <lineage>
        <taxon>Eukaryota</taxon>
        <taxon>Fungi</taxon>
        <taxon>Dikarya</taxon>
        <taxon>Ascomycota</taxon>
        <taxon>Pezizomycotina</taxon>
        <taxon>Dothideomycetes</taxon>
        <taxon>Dothideomycetidae</taxon>
        <taxon>Mycosphaerellales</taxon>
        <taxon>Teratosphaeriaceae</taxon>
        <taxon>Neohortaea</taxon>
    </lineage>
</organism>
<proteinExistence type="predicted"/>
<dbReference type="AlphaFoldDB" id="A0A6A6PUH7"/>
<protein>
    <submittedName>
        <fullName evidence="1">Uncharacterized protein</fullName>
    </submittedName>
</protein>
<evidence type="ECO:0000313" key="2">
    <source>
        <dbReference type="Proteomes" id="UP000799767"/>
    </source>
</evidence>